<keyword evidence="1" id="KW-0472">Membrane</keyword>
<evidence type="ECO:0000256" key="1">
    <source>
        <dbReference type="SAM" id="Phobius"/>
    </source>
</evidence>
<reference evidence="3" key="2">
    <citation type="submission" date="2020-02" db="EMBL/GenBank/DDBJ databases">
        <authorList>
            <consortium name="NCBI Pathogen Detection Project"/>
        </authorList>
    </citation>
    <scope>NUCLEOTIDE SEQUENCE</scope>
    <source>
        <strain evidence="3">MA.CK_00/00001968</strain>
    </source>
</reference>
<dbReference type="AlphaFoldDB" id="A0A743P3T4"/>
<organism evidence="3">
    <name type="scientific">Salmonella enterica</name>
    <name type="common">Salmonella choleraesuis</name>
    <dbReference type="NCBI Taxonomy" id="28901"/>
    <lineage>
        <taxon>Bacteria</taxon>
        <taxon>Pseudomonadati</taxon>
        <taxon>Pseudomonadota</taxon>
        <taxon>Gammaproteobacteria</taxon>
        <taxon>Enterobacterales</taxon>
        <taxon>Enterobacteriaceae</taxon>
        <taxon>Salmonella</taxon>
    </lineage>
</organism>
<evidence type="ECO:0000313" key="3">
    <source>
        <dbReference type="EMBL" id="HAF2128005.1"/>
    </source>
</evidence>
<evidence type="ECO:0008006" key="4">
    <source>
        <dbReference type="Google" id="ProtNLM"/>
    </source>
</evidence>
<accession>A0A743P3T4</accession>
<sequence length="100" mass="10345">MGKLTQFKDKVVAFYQDKKRVVVTAAASVLAVVAAPAMAVDPAFTPGSSAITATMLDPIVKSITATIGTVSTSAFLVLGFGLSVYIGFKVIKGMFKTAAQ</sequence>
<reference evidence="3" key="1">
    <citation type="journal article" date="2018" name="Genome Biol.">
        <title>SKESA: strategic k-mer extension for scrupulous assemblies.</title>
        <authorList>
            <person name="Souvorov A."/>
            <person name="Agarwala R."/>
            <person name="Lipman D.J."/>
        </authorList>
    </citation>
    <scope>NUCLEOTIDE SEQUENCE</scope>
    <source>
        <strain evidence="3">MA.CK_00/00001968</strain>
    </source>
</reference>
<evidence type="ECO:0000256" key="2">
    <source>
        <dbReference type="SAM" id="SignalP"/>
    </source>
</evidence>
<protein>
    <recommendedName>
        <fullName evidence="4">Phage coat protein</fullName>
    </recommendedName>
</protein>
<keyword evidence="1" id="KW-1133">Transmembrane helix</keyword>
<dbReference type="EMBL" id="DAAUQX010000014">
    <property type="protein sequence ID" value="HAF2128005.1"/>
    <property type="molecule type" value="Genomic_DNA"/>
</dbReference>
<proteinExistence type="predicted"/>
<gene>
    <name evidence="3" type="ORF">G9F27_002146</name>
</gene>
<feature type="transmembrane region" description="Helical" evidence="1">
    <location>
        <begin position="63"/>
        <end position="88"/>
    </location>
</feature>
<comment type="caution">
    <text evidence="3">The sequence shown here is derived from an EMBL/GenBank/DDBJ whole genome shotgun (WGS) entry which is preliminary data.</text>
</comment>
<feature type="signal peptide" evidence="2">
    <location>
        <begin position="1"/>
        <end position="39"/>
    </location>
</feature>
<keyword evidence="2" id="KW-0732">Signal</keyword>
<name>A0A743P3T4_SALER</name>
<keyword evidence="1" id="KW-0812">Transmembrane</keyword>
<feature type="chain" id="PRO_5028240926" description="Phage coat protein" evidence="2">
    <location>
        <begin position="40"/>
        <end position="100"/>
    </location>
</feature>